<dbReference type="PANTHER" id="PTHR36302">
    <property type="entry name" value="BLR7088 PROTEIN"/>
    <property type="match status" value="1"/>
</dbReference>
<protein>
    <submittedName>
        <fullName evidence="3">Copper chaperone PCu(A)C</fullName>
    </submittedName>
</protein>
<comment type="caution">
    <text evidence="3">The sequence shown here is derived from an EMBL/GenBank/DDBJ whole genome shotgun (WGS) entry which is preliminary data.</text>
</comment>
<feature type="chain" id="PRO_5046325391" evidence="2">
    <location>
        <begin position="19"/>
        <end position="165"/>
    </location>
</feature>
<dbReference type="Gene3D" id="2.60.40.1890">
    <property type="entry name" value="PCu(A)C copper chaperone"/>
    <property type="match status" value="1"/>
</dbReference>
<reference evidence="3 4" key="1">
    <citation type="submission" date="2019-03" db="EMBL/GenBank/DDBJ databases">
        <title>Metabolic reconstructions from genomes of highly enriched 'Candidatus Accumulibacter' and 'Candidatus Competibacter' bioreactor populations.</title>
        <authorList>
            <person name="Annavajhala M.K."/>
            <person name="Welles L."/>
            <person name="Abbas B."/>
            <person name="Sorokin D."/>
            <person name="Park H."/>
            <person name="Van Loosdrecht M."/>
            <person name="Chandran K."/>
        </authorList>
    </citation>
    <scope>NUCLEOTIDE SEQUENCE [LARGE SCALE GENOMIC DNA]</scope>
    <source>
        <strain evidence="3 4">SBR_G</strain>
    </source>
</reference>
<gene>
    <name evidence="3" type="ORF">E4P82_02205</name>
</gene>
<feature type="compositionally biased region" description="Basic and acidic residues" evidence="1">
    <location>
        <begin position="151"/>
        <end position="165"/>
    </location>
</feature>
<evidence type="ECO:0000256" key="1">
    <source>
        <dbReference type="SAM" id="MobiDB-lite"/>
    </source>
</evidence>
<evidence type="ECO:0000256" key="2">
    <source>
        <dbReference type="SAM" id="SignalP"/>
    </source>
</evidence>
<dbReference type="SUPFAM" id="SSF110087">
    <property type="entry name" value="DR1885-like metal-binding protein"/>
    <property type="match status" value="1"/>
</dbReference>
<dbReference type="InterPro" id="IPR007410">
    <property type="entry name" value="LpqE-like"/>
</dbReference>
<keyword evidence="4" id="KW-1185">Reference proteome</keyword>
<accession>A0ABX1TI16</accession>
<dbReference type="InterPro" id="IPR036182">
    <property type="entry name" value="PCuAC_sf"/>
</dbReference>
<sequence length="165" mass="17483">MRAILFGMLLAFAAAAFAADGNPLRIEQPWAAETPPAAHTGAAYLSIVNGGEADRLLGAKAEGVGHVELHTTTMDGGVMRMRKVEVLEVPGGTTTVLEPGGIHIMLIDLKQPLHAGQSVPLTLEFEKAGALQVQVPIRKREAMQPSTAPPAHEHSHGDGQKMKME</sequence>
<dbReference type="Pfam" id="PF04314">
    <property type="entry name" value="PCuAC"/>
    <property type="match status" value="1"/>
</dbReference>
<evidence type="ECO:0000313" key="4">
    <source>
        <dbReference type="Proteomes" id="UP000760480"/>
    </source>
</evidence>
<dbReference type="EMBL" id="SPMZ01000008">
    <property type="protein sequence ID" value="NMQ18110.1"/>
    <property type="molecule type" value="Genomic_DNA"/>
</dbReference>
<dbReference type="RefSeq" id="WP_169247368.1">
    <property type="nucleotide sequence ID" value="NZ_SPMZ01000008.1"/>
</dbReference>
<evidence type="ECO:0000313" key="3">
    <source>
        <dbReference type="EMBL" id="NMQ18110.1"/>
    </source>
</evidence>
<name>A0ABX1TI16_9GAMM</name>
<dbReference type="Proteomes" id="UP000760480">
    <property type="component" value="Unassembled WGS sequence"/>
</dbReference>
<organism evidence="3 4">
    <name type="scientific">Candidatus Competibacter phosphatis</name>
    <dbReference type="NCBI Taxonomy" id="221280"/>
    <lineage>
        <taxon>Bacteria</taxon>
        <taxon>Pseudomonadati</taxon>
        <taxon>Pseudomonadota</taxon>
        <taxon>Gammaproteobacteria</taxon>
        <taxon>Candidatus Competibacteraceae</taxon>
        <taxon>Candidatus Competibacter</taxon>
    </lineage>
</organism>
<keyword evidence="2" id="KW-0732">Signal</keyword>
<proteinExistence type="predicted"/>
<feature type="signal peptide" evidence="2">
    <location>
        <begin position="1"/>
        <end position="18"/>
    </location>
</feature>
<feature type="region of interest" description="Disordered" evidence="1">
    <location>
        <begin position="141"/>
        <end position="165"/>
    </location>
</feature>
<dbReference type="InterPro" id="IPR058248">
    <property type="entry name" value="Lxx211020-like"/>
</dbReference>
<dbReference type="PANTHER" id="PTHR36302:SF1">
    <property type="entry name" value="COPPER CHAPERONE PCU(A)C"/>
    <property type="match status" value="1"/>
</dbReference>